<proteinExistence type="predicted"/>
<dbReference type="InterPro" id="IPR036047">
    <property type="entry name" value="F-box-like_dom_sf"/>
</dbReference>
<feature type="compositionally biased region" description="Basic and acidic residues" evidence="1">
    <location>
        <begin position="145"/>
        <end position="156"/>
    </location>
</feature>
<dbReference type="EMBL" id="JAHRHY010000018">
    <property type="protein sequence ID" value="KAG9062663.1"/>
    <property type="molecule type" value="Genomic_DNA"/>
</dbReference>
<dbReference type="OrthoDB" id="436852at2759"/>
<protein>
    <recommendedName>
        <fullName evidence="4">F-box domain-containing protein</fullName>
    </recommendedName>
</protein>
<feature type="region of interest" description="Disordered" evidence="1">
    <location>
        <begin position="33"/>
        <end position="236"/>
    </location>
</feature>
<evidence type="ECO:0000313" key="3">
    <source>
        <dbReference type="Proteomes" id="UP000707451"/>
    </source>
</evidence>
<feature type="compositionally biased region" description="Basic and acidic residues" evidence="1">
    <location>
        <begin position="33"/>
        <end position="46"/>
    </location>
</feature>
<evidence type="ECO:0000313" key="2">
    <source>
        <dbReference type="EMBL" id="KAG9062663.1"/>
    </source>
</evidence>
<feature type="compositionally biased region" description="Gly residues" evidence="1">
    <location>
        <begin position="502"/>
        <end position="514"/>
    </location>
</feature>
<dbReference type="Proteomes" id="UP000707451">
    <property type="component" value="Unassembled WGS sequence"/>
</dbReference>
<feature type="compositionally biased region" description="Low complexity" evidence="1">
    <location>
        <begin position="161"/>
        <end position="192"/>
    </location>
</feature>
<dbReference type="AlphaFoldDB" id="A0A9P8BP20"/>
<feature type="compositionally biased region" description="Acidic residues" evidence="1">
    <location>
        <begin position="457"/>
        <end position="481"/>
    </location>
</feature>
<evidence type="ECO:0008006" key="4">
    <source>
        <dbReference type="Google" id="ProtNLM"/>
    </source>
</evidence>
<sequence length="752" mass="83649">MCQRDCDELGAGTSFNNNIIININVCTVKSQDKDGGVKGHDKESKINSHGINNRAKRDRKANGHATVARTESYDNEGGAKGYEKDSKAKSYITSKAKPYDNDAKTRKAPKASASPTEPEVTTTTAEPRVKARAAKPKPSASSTGRETRTKTEESKAKTRKPMATAPTPTTTTAKAKVTTTTAQPKAPTKTAKVMAPSNVRKQGLLPTTSSSTTDSRSAKRRKTKAAGAPEAPGTGSAMVEQSLLSRRPAFVFVIQTSWLLKLSDEILIWILIWVHCQKSICRVSSTCKRLWSVAQDPYLWKYITLHHDTALRRHWDTQLHPRLLSSNIYELNLVGEISSPVLIDTLKLDQFTGLRTLRLEDIQTYTVYRLASRLPWLKVFEARKIKGNSDRWDWSPFSNLTQLEELLLWRNEKPMQTFSLSEDMMIETPDDVYPGDGVNGGFGGFVQLSNPNSPLLDSDDEMAEDDVEDGGDEDGAEDMVDTEGSVTGELGEGASVHSNQGLGAGTGTGTGGSDDSGVSITPVNQNQQQNRKTQRRLMPKLKRLALVNIVSPTAHRGTDSVMRSLVSRVSTFVHWNSFNILFPVVRTQFDRLVHLTMVEPCEPAWQEATWQEHATAFRTMTSLQTITWINPHMQRRFLIPILDVLLLSLDRLRVIHLVSTNDDTQVLQMILTHVLETQWTGQLMVSIQDDLGADPIVRGWCDSAKEAVRVANLDNAMKSRPLAFVVKPFRAEWDEDAGLKRLCLKAWQQTHF</sequence>
<name>A0A9P8BP20_9FUNG</name>
<evidence type="ECO:0000256" key="1">
    <source>
        <dbReference type="SAM" id="MobiDB-lite"/>
    </source>
</evidence>
<feature type="region of interest" description="Disordered" evidence="1">
    <location>
        <begin position="446"/>
        <end position="536"/>
    </location>
</feature>
<accession>A0A9P8BP20</accession>
<organism evidence="2 3">
    <name type="scientific">Linnemannia hyalina</name>
    <dbReference type="NCBI Taxonomy" id="64524"/>
    <lineage>
        <taxon>Eukaryota</taxon>
        <taxon>Fungi</taxon>
        <taxon>Fungi incertae sedis</taxon>
        <taxon>Mucoromycota</taxon>
        <taxon>Mortierellomycotina</taxon>
        <taxon>Mortierellomycetes</taxon>
        <taxon>Mortierellales</taxon>
        <taxon>Mortierellaceae</taxon>
        <taxon>Linnemannia</taxon>
    </lineage>
</organism>
<reference evidence="2" key="1">
    <citation type="submission" date="2021-06" db="EMBL/GenBank/DDBJ databases">
        <title>Genome Sequence of Mortierella hyaline Strain SCG-10, a Cold-Adapted, Nitrate-Reducing Fungus Isolated from Soil in Minnesota, USA.</title>
        <authorList>
            <person name="Aldossari N."/>
        </authorList>
    </citation>
    <scope>NUCLEOTIDE SEQUENCE</scope>
    <source>
        <strain evidence="2">SCG-10</strain>
    </source>
</reference>
<gene>
    <name evidence="2" type="ORF">KI688_004967</name>
</gene>
<dbReference type="Gene3D" id="3.80.10.10">
    <property type="entry name" value="Ribonuclease Inhibitor"/>
    <property type="match status" value="1"/>
</dbReference>
<feature type="compositionally biased region" description="Low complexity" evidence="1">
    <location>
        <begin position="115"/>
        <end position="126"/>
    </location>
</feature>
<dbReference type="SUPFAM" id="SSF81383">
    <property type="entry name" value="F-box domain"/>
    <property type="match status" value="1"/>
</dbReference>
<keyword evidence="3" id="KW-1185">Reference proteome</keyword>
<dbReference type="InterPro" id="IPR032675">
    <property type="entry name" value="LRR_dom_sf"/>
</dbReference>
<comment type="caution">
    <text evidence="2">The sequence shown here is derived from an EMBL/GenBank/DDBJ whole genome shotgun (WGS) entry which is preliminary data.</text>
</comment>